<accession>A0A6L3V7S7</accession>
<keyword evidence="4" id="KW-1003">Cell membrane</keyword>
<dbReference type="PROSITE" id="PS50885">
    <property type="entry name" value="HAMP"/>
    <property type="match status" value="1"/>
</dbReference>
<evidence type="ECO:0000256" key="2">
    <source>
        <dbReference type="ARBA" id="ARBA00004651"/>
    </source>
</evidence>
<comment type="subcellular location">
    <subcellularLocation>
        <location evidence="2">Cell membrane</location>
        <topology evidence="2">Multi-pass membrane protein</topology>
    </subcellularLocation>
</comment>
<dbReference type="InterPro" id="IPR029016">
    <property type="entry name" value="GAF-like_dom_sf"/>
</dbReference>
<dbReference type="SUPFAM" id="SSF158472">
    <property type="entry name" value="HAMP domain-like"/>
    <property type="match status" value="1"/>
</dbReference>
<dbReference type="InterPro" id="IPR004358">
    <property type="entry name" value="Sig_transdc_His_kin-like_C"/>
</dbReference>
<feature type="transmembrane region" description="Helical" evidence="14">
    <location>
        <begin position="15"/>
        <end position="36"/>
    </location>
</feature>
<organism evidence="18 19">
    <name type="scientific">Cytobacillus depressus</name>
    <dbReference type="NCBI Taxonomy" id="1602942"/>
    <lineage>
        <taxon>Bacteria</taxon>
        <taxon>Bacillati</taxon>
        <taxon>Bacillota</taxon>
        <taxon>Bacilli</taxon>
        <taxon>Bacillales</taxon>
        <taxon>Bacillaceae</taxon>
        <taxon>Cytobacillus</taxon>
    </lineage>
</organism>
<feature type="domain" description="HAMP" evidence="17">
    <location>
        <begin position="212"/>
        <end position="265"/>
    </location>
</feature>
<evidence type="ECO:0000256" key="9">
    <source>
        <dbReference type="ARBA" id="ARBA00022840"/>
    </source>
</evidence>
<evidence type="ECO:0000256" key="14">
    <source>
        <dbReference type="SAM" id="Phobius"/>
    </source>
</evidence>
<dbReference type="SUPFAM" id="SSF47384">
    <property type="entry name" value="Homodimeric domain of signal transducing histidine kinase"/>
    <property type="match status" value="1"/>
</dbReference>
<dbReference type="SUPFAM" id="SSF55781">
    <property type="entry name" value="GAF domain-like"/>
    <property type="match status" value="1"/>
</dbReference>
<keyword evidence="11 14" id="KW-0472">Membrane</keyword>
<keyword evidence="7" id="KW-0547">Nucleotide-binding</keyword>
<dbReference type="Pfam" id="PF02518">
    <property type="entry name" value="HATPase_c"/>
    <property type="match status" value="1"/>
</dbReference>
<dbReference type="FunFam" id="3.30.565.10:FF:000006">
    <property type="entry name" value="Sensor histidine kinase WalK"/>
    <property type="match status" value="1"/>
</dbReference>
<dbReference type="RefSeq" id="WP_151534444.1">
    <property type="nucleotide sequence ID" value="NZ_WBOS01000003.1"/>
</dbReference>
<keyword evidence="19" id="KW-1185">Reference proteome</keyword>
<feature type="domain" description="Response regulatory" evidence="16">
    <location>
        <begin position="828"/>
        <end position="942"/>
    </location>
</feature>
<dbReference type="Proteomes" id="UP000481030">
    <property type="component" value="Unassembled WGS sequence"/>
</dbReference>
<evidence type="ECO:0000259" key="17">
    <source>
        <dbReference type="PROSITE" id="PS50885"/>
    </source>
</evidence>
<dbReference type="EMBL" id="WBOS01000003">
    <property type="protein sequence ID" value="KAB2336491.1"/>
    <property type="molecule type" value="Genomic_DNA"/>
</dbReference>
<keyword evidence="13" id="KW-0175">Coiled coil</keyword>
<evidence type="ECO:0000256" key="3">
    <source>
        <dbReference type="ARBA" id="ARBA00012438"/>
    </source>
</evidence>
<keyword evidence="6" id="KW-0808">Transferase</keyword>
<evidence type="ECO:0000256" key="4">
    <source>
        <dbReference type="ARBA" id="ARBA00022475"/>
    </source>
</evidence>
<dbReference type="GO" id="GO:0005524">
    <property type="term" value="F:ATP binding"/>
    <property type="evidence" value="ECO:0007669"/>
    <property type="project" value="UniProtKB-KW"/>
</dbReference>
<dbReference type="SMART" id="SM00388">
    <property type="entry name" value="HisKA"/>
    <property type="match status" value="1"/>
</dbReference>
<dbReference type="PROSITE" id="PS50109">
    <property type="entry name" value="HIS_KIN"/>
    <property type="match status" value="1"/>
</dbReference>
<feature type="transmembrane region" description="Helical" evidence="14">
    <location>
        <begin position="186"/>
        <end position="211"/>
    </location>
</feature>
<dbReference type="OrthoDB" id="9813151at2"/>
<evidence type="ECO:0000256" key="11">
    <source>
        <dbReference type="ARBA" id="ARBA00023136"/>
    </source>
</evidence>
<dbReference type="EC" id="2.7.13.3" evidence="3"/>
<feature type="coiled-coil region" evidence="13">
    <location>
        <begin position="257"/>
        <end position="305"/>
    </location>
</feature>
<keyword evidence="14" id="KW-1133">Transmembrane helix</keyword>
<dbReference type="FunFam" id="1.10.287.130:FF:000001">
    <property type="entry name" value="Two-component sensor histidine kinase"/>
    <property type="match status" value="1"/>
</dbReference>
<dbReference type="CDD" id="cd00082">
    <property type="entry name" value="HisKA"/>
    <property type="match status" value="1"/>
</dbReference>
<evidence type="ECO:0000313" key="18">
    <source>
        <dbReference type="EMBL" id="KAB2336491.1"/>
    </source>
</evidence>
<evidence type="ECO:0000256" key="5">
    <source>
        <dbReference type="ARBA" id="ARBA00022553"/>
    </source>
</evidence>
<keyword evidence="14" id="KW-0812">Transmembrane</keyword>
<dbReference type="InterPro" id="IPR003594">
    <property type="entry name" value="HATPase_dom"/>
</dbReference>
<dbReference type="GO" id="GO:0000155">
    <property type="term" value="F:phosphorelay sensor kinase activity"/>
    <property type="evidence" value="ECO:0007669"/>
    <property type="project" value="InterPro"/>
</dbReference>
<dbReference type="SUPFAM" id="SSF52172">
    <property type="entry name" value="CheY-like"/>
    <property type="match status" value="1"/>
</dbReference>
<dbReference type="PRINTS" id="PR00344">
    <property type="entry name" value="BCTRLSENSOR"/>
</dbReference>
<keyword evidence="8" id="KW-0418">Kinase</keyword>
<dbReference type="Gene3D" id="3.30.565.10">
    <property type="entry name" value="Histidine kinase-like ATPase, C-terminal domain"/>
    <property type="match status" value="1"/>
</dbReference>
<dbReference type="PANTHER" id="PTHR43547:SF2">
    <property type="entry name" value="HYBRID SIGNAL TRANSDUCTION HISTIDINE KINASE C"/>
    <property type="match status" value="1"/>
</dbReference>
<dbReference type="GO" id="GO:0005886">
    <property type="term" value="C:plasma membrane"/>
    <property type="evidence" value="ECO:0007669"/>
    <property type="project" value="UniProtKB-SubCell"/>
</dbReference>
<evidence type="ECO:0000313" key="19">
    <source>
        <dbReference type="Proteomes" id="UP000481030"/>
    </source>
</evidence>
<dbReference type="InterPro" id="IPR036097">
    <property type="entry name" value="HisK_dim/P_sf"/>
</dbReference>
<evidence type="ECO:0000256" key="7">
    <source>
        <dbReference type="ARBA" id="ARBA00022741"/>
    </source>
</evidence>
<dbReference type="InterPro" id="IPR005467">
    <property type="entry name" value="His_kinase_dom"/>
</dbReference>
<dbReference type="PROSITE" id="PS50110">
    <property type="entry name" value="RESPONSE_REGULATORY"/>
    <property type="match status" value="1"/>
</dbReference>
<dbReference type="SMART" id="SM00448">
    <property type="entry name" value="REC"/>
    <property type="match status" value="1"/>
</dbReference>
<dbReference type="CDD" id="cd17574">
    <property type="entry name" value="REC_OmpR"/>
    <property type="match status" value="1"/>
</dbReference>
<dbReference type="CDD" id="cd00075">
    <property type="entry name" value="HATPase"/>
    <property type="match status" value="1"/>
</dbReference>
<dbReference type="SMART" id="SM00304">
    <property type="entry name" value="HAMP"/>
    <property type="match status" value="1"/>
</dbReference>
<dbReference type="CDD" id="cd06225">
    <property type="entry name" value="HAMP"/>
    <property type="match status" value="1"/>
</dbReference>
<dbReference type="Pfam" id="PF00672">
    <property type="entry name" value="HAMP"/>
    <property type="match status" value="1"/>
</dbReference>
<sequence>MKLNQYIRKSLTRQFIALIGLFALFLIIGAFSFFIAQKNVNETYYEERKALVEKQVLLQEIDDSFNSLLLNIRSYIAFEDIEFKEAAMNQQPVLNKLYNEFEKTSVTEEDQAFAKELHEIIDYFIIDRLPEINAYLEDGRKDELIQNVRSIGFDRVTHFQDFSKSYLKGIQNELNNKAAGLAEKQVFIEGVFVVFLILLMLVLFLMIRVVLRQIGQPLTQFAHAANEIAMGKDAVIKVDADREDELGALSVAFRKMITSIQDKEQDLLAQNEELIAQQDELQAQQNELESMLGAVQANERKLERRNTLTHGISNSLEKQEVLESIVTNMCEVLEADRGIIAMLNEEASASFAISEAGIKQFKQYIDNGLHNRLKKTKNVFTIRRELQAEEKGFHTVESYGYDLYMPVLSSLNEVEAIMVFCRFGSPFPQNQMEEYEALAKQIGISLEKISLYESSEENRKLNQHIMDTVKEGIQLIDSDGKIIQINNQLNDLFHREVGLDSLIGLPWEEWTNEMKEFVEDGDEFVQFLTSALGTTNASDSAELHIYTYKMKHSQQVIKMYYEALSLEEERFGTVLVHRDITKEFEVDQMKSEFVSTVSHELRTPLASILGFTELLLNRELKPEKKTKYLTTIYNEAKRLTALINDFLDVQRMESGRQTYEKKFIKLVPIIEKVIENQQFQTDLHQIELHPSIDHDLIMGDRSKVEQVFTNLLSNAIKYSPNGGKIDVRVYRDGSILKVDVTDHGLGIPEEALDQLFTKFFRVDNTDRRTIGGTGLGLAIVQEIVKAHDGEVHVQSKYGEGSTFSLSFPSVKIAQPISGPSTLLRADFNVMVVEDDQHLAELIHNELTESGFHVTSFTKGEEALKHIQAEAPDALVLDILLEENMDGWAIMKEMKESDKLKNIPIIISTALDEKEKGISLGAEGYLIKPYKPSELSKSIHQTLSKTGKVGQILIPE</sequence>
<dbReference type="InterPro" id="IPR035965">
    <property type="entry name" value="PAS-like_dom_sf"/>
</dbReference>
<dbReference type="SUPFAM" id="SSF55785">
    <property type="entry name" value="PYP-like sensor domain (PAS domain)"/>
    <property type="match status" value="1"/>
</dbReference>
<dbReference type="PANTHER" id="PTHR43547">
    <property type="entry name" value="TWO-COMPONENT HISTIDINE KINASE"/>
    <property type="match status" value="1"/>
</dbReference>
<evidence type="ECO:0000259" key="16">
    <source>
        <dbReference type="PROSITE" id="PS50110"/>
    </source>
</evidence>
<gene>
    <name evidence="18" type="ORF">F7731_08935</name>
</gene>
<reference evidence="18 19" key="1">
    <citation type="journal article" date="2016" name="Antonie Van Leeuwenhoek">
        <title>Bacillus depressus sp. nov., isolated from soil of a sunflower field.</title>
        <authorList>
            <person name="Wei X."/>
            <person name="Xin D."/>
            <person name="Xin Y."/>
            <person name="Zhang H."/>
            <person name="Wang T."/>
            <person name="Zhang J."/>
        </authorList>
    </citation>
    <scope>NUCLEOTIDE SEQUENCE [LARGE SCALE GENOMIC DNA]</scope>
    <source>
        <strain evidence="18 19">BZ1</strain>
    </source>
</reference>
<name>A0A6L3V7S7_9BACI</name>
<dbReference type="AlphaFoldDB" id="A0A6L3V7S7"/>
<dbReference type="InterPro" id="IPR003661">
    <property type="entry name" value="HisK_dim/P_dom"/>
</dbReference>
<dbReference type="InterPro" id="IPR001789">
    <property type="entry name" value="Sig_transdc_resp-reg_receiver"/>
</dbReference>
<feature type="domain" description="Histidine kinase" evidence="15">
    <location>
        <begin position="596"/>
        <end position="811"/>
    </location>
</feature>
<protein>
    <recommendedName>
        <fullName evidence="3">histidine kinase</fullName>
        <ecNumber evidence="3">2.7.13.3</ecNumber>
    </recommendedName>
</protein>
<dbReference type="SUPFAM" id="SSF55874">
    <property type="entry name" value="ATPase domain of HSP90 chaperone/DNA topoisomerase II/histidine kinase"/>
    <property type="match status" value="1"/>
</dbReference>
<dbReference type="Gene3D" id="3.30.450.40">
    <property type="match status" value="1"/>
</dbReference>
<proteinExistence type="predicted"/>
<feature type="modified residue" description="4-aspartylphosphate" evidence="12">
    <location>
        <position position="877"/>
    </location>
</feature>
<dbReference type="Gene3D" id="6.10.340.10">
    <property type="match status" value="1"/>
</dbReference>
<dbReference type="SMART" id="SM00387">
    <property type="entry name" value="HATPase_c"/>
    <property type="match status" value="1"/>
</dbReference>
<evidence type="ECO:0000256" key="13">
    <source>
        <dbReference type="SAM" id="Coils"/>
    </source>
</evidence>
<comment type="caution">
    <text evidence="18">The sequence shown here is derived from an EMBL/GenBank/DDBJ whole genome shotgun (WGS) entry which is preliminary data.</text>
</comment>
<evidence type="ECO:0000256" key="1">
    <source>
        <dbReference type="ARBA" id="ARBA00000085"/>
    </source>
</evidence>
<keyword evidence="10" id="KW-0902">Two-component regulatory system</keyword>
<dbReference type="InterPro" id="IPR036890">
    <property type="entry name" value="HATPase_C_sf"/>
</dbReference>
<comment type="catalytic activity">
    <reaction evidence="1">
        <text>ATP + protein L-histidine = ADP + protein N-phospho-L-histidine.</text>
        <dbReference type="EC" id="2.7.13.3"/>
    </reaction>
</comment>
<evidence type="ECO:0000256" key="8">
    <source>
        <dbReference type="ARBA" id="ARBA00022777"/>
    </source>
</evidence>
<dbReference type="InterPro" id="IPR003660">
    <property type="entry name" value="HAMP_dom"/>
</dbReference>
<dbReference type="Gene3D" id="3.40.50.2300">
    <property type="match status" value="1"/>
</dbReference>
<keyword evidence="9" id="KW-0067">ATP-binding</keyword>
<evidence type="ECO:0000256" key="10">
    <source>
        <dbReference type="ARBA" id="ARBA00023012"/>
    </source>
</evidence>
<dbReference type="Pfam" id="PF00512">
    <property type="entry name" value="HisKA"/>
    <property type="match status" value="1"/>
</dbReference>
<dbReference type="InterPro" id="IPR011006">
    <property type="entry name" value="CheY-like_superfamily"/>
</dbReference>
<evidence type="ECO:0000259" key="15">
    <source>
        <dbReference type="PROSITE" id="PS50109"/>
    </source>
</evidence>
<evidence type="ECO:0000256" key="12">
    <source>
        <dbReference type="PROSITE-ProRule" id="PRU00169"/>
    </source>
</evidence>
<dbReference type="Pfam" id="PF00072">
    <property type="entry name" value="Response_reg"/>
    <property type="match status" value="1"/>
</dbReference>
<dbReference type="Gene3D" id="1.10.287.130">
    <property type="match status" value="1"/>
</dbReference>
<dbReference type="Gene3D" id="3.30.450.20">
    <property type="entry name" value="PAS domain"/>
    <property type="match status" value="1"/>
</dbReference>
<keyword evidence="5 12" id="KW-0597">Phosphoprotein</keyword>
<evidence type="ECO:0000256" key="6">
    <source>
        <dbReference type="ARBA" id="ARBA00022679"/>
    </source>
</evidence>